<feature type="region of interest" description="Disordered" evidence="1">
    <location>
        <begin position="349"/>
        <end position="389"/>
    </location>
</feature>
<gene>
    <name evidence="2" type="ORF">ARMOST_13523</name>
</gene>
<dbReference type="OMA" id="CWWEKTQ"/>
<feature type="compositionally biased region" description="Acidic residues" evidence="1">
    <location>
        <begin position="370"/>
        <end position="389"/>
    </location>
</feature>
<organism evidence="2 3">
    <name type="scientific">Armillaria ostoyae</name>
    <name type="common">Armillaria root rot fungus</name>
    <dbReference type="NCBI Taxonomy" id="47428"/>
    <lineage>
        <taxon>Eukaryota</taxon>
        <taxon>Fungi</taxon>
        <taxon>Dikarya</taxon>
        <taxon>Basidiomycota</taxon>
        <taxon>Agaricomycotina</taxon>
        <taxon>Agaricomycetes</taxon>
        <taxon>Agaricomycetidae</taxon>
        <taxon>Agaricales</taxon>
        <taxon>Marasmiineae</taxon>
        <taxon>Physalacriaceae</taxon>
        <taxon>Armillaria</taxon>
    </lineage>
</organism>
<sequence>MDNWIYPHRKCVQVVCWWEKTQLHKQIIFAVPLLPYTSGSYPVHQKSPMPIDTQAVFTVEVLLNIARGSLGGFYIPPDVVTDSRSREDNMFRFTFHGQHSENNQEPGHQLSTEELSMPLTELVGQILWIKVKGGSPPTENLTNLRMQSTVEDKSNHPSDWATHIQRDFPNDIARCPFTACLSPIACHIIECGQNDEAYEKLTKLSHVIRRICSPDSLYRGEPGFLDVRFPIPAHKAYKLASLPLVETHTNGITLERQFHETFKRYWWLIYRGEAIWTYNKPCPVFQTYGWDPQMLPPERDAYRGERKPRKIRDQNWRAQLQDLAAIISFTHCFGTAKYFRIIRDVVSRPPPKKRKTKQQDGSRKRARSDDDNDGDIETDSDTGSESDDEVLLAHKEELVDTEQRNITAQMMLIWLANCWSIQAKRYDESRP</sequence>
<name>A0A284RN03_ARMOS</name>
<evidence type="ECO:0000313" key="3">
    <source>
        <dbReference type="Proteomes" id="UP000219338"/>
    </source>
</evidence>
<evidence type="ECO:0000256" key="1">
    <source>
        <dbReference type="SAM" id="MobiDB-lite"/>
    </source>
</evidence>
<dbReference type="AlphaFoldDB" id="A0A284RN03"/>
<proteinExistence type="predicted"/>
<protein>
    <submittedName>
        <fullName evidence="2">Uncharacterized protein</fullName>
    </submittedName>
</protein>
<feature type="compositionally biased region" description="Basic and acidic residues" evidence="1">
    <location>
        <begin position="357"/>
        <end position="369"/>
    </location>
</feature>
<dbReference type="OrthoDB" id="2839747at2759"/>
<accession>A0A284RN03</accession>
<dbReference type="Proteomes" id="UP000219338">
    <property type="component" value="Unassembled WGS sequence"/>
</dbReference>
<dbReference type="EMBL" id="FUEG01000011">
    <property type="protein sequence ID" value="SJL10139.1"/>
    <property type="molecule type" value="Genomic_DNA"/>
</dbReference>
<evidence type="ECO:0000313" key="2">
    <source>
        <dbReference type="EMBL" id="SJL10139.1"/>
    </source>
</evidence>
<keyword evidence="3" id="KW-1185">Reference proteome</keyword>
<reference evidence="3" key="1">
    <citation type="journal article" date="2017" name="Nat. Ecol. Evol.">
        <title>Genome expansion and lineage-specific genetic innovations in the forest pathogenic fungi Armillaria.</title>
        <authorList>
            <person name="Sipos G."/>
            <person name="Prasanna A.N."/>
            <person name="Walter M.C."/>
            <person name="O'Connor E."/>
            <person name="Balint B."/>
            <person name="Krizsan K."/>
            <person name="Kiss B."/>
            <person name="Hess J."/>
            <person name="Varga T."/>
            <person name="Slot J."/>
            <person name="Riley R."/>
            <person name="Boka B."/>
            <person name="Rigling D."/>
            <person name="Barry K."/>
            <person name="Lee J."/>
            <person name="Mihaltcheva S."/>
            <person name="LaButti K."/>
            <person name="Lipzen A."/>
            <person name="Waldron R."/>
            <person name="Moloney N.M."/>
            <person name="Sperisen C."/>
            <person name="Kredics L."/>
            <person name="Vagvoelgyi C."/>
            <person name="Patrignani A."/>
            <person name="Fitzpatrick D."/>
            <person name="Nagy I."/>
            <person name="Doyle S."/>
            <person name="Anderson J.B."/>
            <person name="Grigoriev I.V."/>
            <person name="Gueldener U."/>
            <person name="Muensterkoetter M."/>
            <person name="Nagy L.G."/>
        </authorList>
    </citation>
    <scope>NUCLEOTIDE SEQUENCE [LARGE SCALE GENOMIC DNA]</scope>
    <source>
        <strain evidence="3">C18/9</strain>
    </source>
</reference>